<name>A0ABQ7VLE3_SOLTU</name>
<reference evidence="3 4" key="1">
    <citation type="journal article" date="2021" name="bioRxiv">
        <title>Chromosome-scale and haplotype-resolved genome assembly of a tetraploid potato cultivar.</title>
        <authorList>
            <person name="Sun H."/>
            <person name="Jiao W.-B."/>
            <person name="Krause K."/>
            <person name="Campoy J.A."/>
            <person name="Goel M."/>
            <person name="Folz-Donahue K."/>
            <person name="Kukat C."/>
            <person name="Huettel B."/>
            <person name="Schneeberger K."/>
        </authorList>
    </citation>
    <scope>NUCLEOTIDE SEQUENCE [LARGE SCALE GENOMIC DNA]</scope>
    <source>
        <strain evidence="3">SolTubOtavaFocal</strain>
        <tissue evidence="3">Leaves</tissue>
    </source>
</reference>
<organism evidence="3 4">
    <name type="scientific">Solanum tuberosum</name>
    <name type="common">Potato</name>
    <dbReference type="NCBI Taxonomy" id="4113"/>
    <lineage>
        <taxon>Eukaryota</taxon>
        <taxon>Viridiplantae</taxon>
        <taxon>Streptophyta</taxon>
        <taxon>Embryophyta</taxon>
        <taxon>Tracheophyta</taxon>
        <taxon>Spermatophyta</taxon>
        <taxon>Magnoliopsida</taxon>
        <taxon>eudicotyledons</taxon>
        <taxon>Gunneridae</taxon>
        <taxon>Pentapetalae</taxon>
        <taxon>asterids</taxon>
        <taxon>lamiids</taxon>
        <taxon>Solanales</taxon>
        <taxon>Solanaceae</taxon>
        <taxon>Solanoideae</taxon>
        <taxon>Solaneae</taxon>
        <taxon>Solanum</taxon>
    </lineage>
</organism>
<evidence type="ECO:0000259" key="2">
    <source>
        <dbReference type="Pfam" id="PF03108"/>
    </source>
</evidence>
<dbReference type="InterPro" id="IPR004332">
    <property type="entry name" value="Transposase_MuDR"/>
</dbReference>
<keyword evidence="4" id="KW-1185">Reference proteome</keyword>
<comment type="caution">
    <text evidence="3">The sequence shown here is derived from an EMBL/GenBank/DDBJ whole genome shotgun (WGS) entry which is preliminary data.</text>
</comment>
<feature type="compositionally biased region" description="Basic residues" evidence="1">
    <location>
        <begin position="1"/>
        <end position="11"/>
    </location>
</feature>
<gene>
    <name evidence="3" type="ORF">KY290_019898</name>
</gene>
<feature type="region of interest" description="Disordered" evidence="1">
    <location>
        <begin position="1"/>
        <end position="20"/>
    </location>
</feature>
<sequence length="550" mass="64092">MKAKGRPKKNTNCRSNGVGPSITGILIPQVHHNAESDYDDSDELLERGTDSENEVEYTEYNAENDNPILEVGMKFASFDQFKEVYMNWRIKHMRQIYFTTNDKQRCICKCKHSGCPFHLFASPSKCDPTIQIKTLNINHRGPTVSDNFHMTPQWIARKYFNIFRADPTWNVSGIIAIVQKDLGYTIEYRKTWRAKQQALKWVYGDEGAQYGKMLWYRVDLLNTNPGSNVEIWRDECKFKGFYVCLAPLKEAFKSGCRLLISLDGYWLKGTYEGNLLAAITIDPNDCIFPVTVMLKGLIGAVKELFPEVEHRNCVRHMYQNFRQKHKGKALKDLVWNAARASNDVKFKICVERLEQEDIEARKWFDHPERPFQTWTKALFKTHSRYDMLLNNLCESFNRYILDARDKSIIALLKMIKNKLMKRLYKKKEWINKYQDGHNARGHYKYVNIVGPETRQPFETQDLVSDYVSLGYSNQFNHDTWDNSQLDVDLTNQSIITQEPRQQSTGVECVQDEFVRVTDIVNMNDECADYVREAQSAQDEGLIVHKELGVL</sequence>
<evidence type="ECO:0000256" key="1">
    <source>
        <dbReference type="SAM" id="MobiDB-lite"/>
    </source>
</evidence>
<dbReference type="EMBL" id="JAIVGD010000013">
    <property type="protein sequence ID" value="KAH0763825.1"/>
    <property type="molecule type" value="Genomic_DNA"/>
</dbReference>
<feature type="domain" description="Transposase MuDR plant" evidence="2">
    <location>
        <begin position="68"/>
        <end position="132"/>
    </location>
</feature>
<dbReference type="PANTHER" id="PTHR31973">
    <property type="entry name" value="POLYPROTEIN, PUTATIVE-RELATED"/>
    <property type="match status" value="1"/>
</dbReference>
<evidence type="ECO:0000313" key="4">
    <source>
        <dbReference type="Proteomes" id="UP000826656"/>
    </source>
</evidence>
<proteinExistence type="predicted"/>
<dbReference type="PANTHER" id="PTHR31973:SF187">
    <property type="entry name" value="MUTATOR TRANSPOSASE MUDRA PROTEIN"/>
    <property type="match status" value="1"/>
</dbReference>
<dbReference type="Proteomes" id="UP000826656">
    <property type="component" value="Unassembled WGS sequence"/>
</dbReference>
<evidence type="ECO:0000313" key="3">
    <source>
        <dbReference type="EMBL" id="KAH0763825.1"/>
    </source>
</evidence>
<dbReference type="Pfam" id="PF03108">
    <property type="entry name" value="DBD_Tnp_Mut"/>
    <property type="match status" value="1"/>
</dbReference>
<accession>A0ABQ7VLE3</accession>
<protein>
    <recommendedName>
        <fullName evidence="2">Transposase MuDR plant domain-containing protein</fullName>
    </recommendedName>
</protein>